<dbReference type="PANTHER" id="PTHR31571:SF5">
    <property type="entry name" value="ALTERED INHERITANCE OF MITOCHONDRIA PROTEIN 6"/>
    <property type="match status" value="1"/>
</dbReference>
<name>A0A2S6CES9_9PEZI</name>
<keyword evidence="3" id="KW-1185">Reference proteome</keyword>
<dbReference type="SUPFAM" id="SSF51695">
    <property type="entry name" value="PLC-like phosphodiesterases"/>
    <property type="match status" value="1"/>
</dbReference>
<dbReference type="InterPro" id="IPR051236">
    <property type="entry name" value="HAT_RTT109-like"/>
</dbReference>
<evidence type="ECO:0000313" key="3">
    <source>
        <dbReference type="Proteomes" id="UP000237631"/>
    </source>
</evidence>
<evidence type="ECO:0000256" key="1">
    <source>
        <dbReference type="ARBA" id="ARBA00008858"/>
    </source>
</evidence>
<protein>
    <submittedName>
        <fullName evidence="2">Uncharacterized protein</fullName>
    </submittedName>
</protein>
<dbReference type="InterPro" id="IPR017946">
    <property type="entry name" value="PLC-like_Pdiesterase_TIM-brl"/>
</dbReference>
<dbReference type="STRING" id="357750.A0A2S6CES9"/>
<gene>
    <name evidence="2" type="ORF">CBER1_10206</name>
</gene>
<dbReference type="OrthoDB" id="4153866at2759"/>
<dbReference type="GO" id="GO:0006629">
    <property type="term" value="P:lipid metabolic process"/>
    <property type="evidence" value="ECO:0007669"/>
    <property type="project" value="InterPro"/>
</dbReference>
<organism evidence="2 3">
    <name type="scientific">Cercospora berteroae</name>
    <dbReference type="NCBI Taxonomy" id="357750"/>
    <lineage>
        <taxon>Eukaryota</taxon>
        <taxon>Fungi</taxon>
        <taxon>Dikarya</taxon>
        <taxon>Ascomycota</taxon>
        <taxon>Pezizomycotina</taxon>
        <taxon>Dothideomycetes</taxon>
        <taxon>Dothideomycetidae</taxon>
        <taxon>Mycosphaerellales</taxon>
        <taxon>Mycosphaerellaceae</taxon>
        <taxon>Cercospora</taxon>
    </lineage>
</organism>
<dbReference type="PANTHER" id="PTHR31571">
    <property type="entry name" value="ALTERED INHERITANCE OF MITOCHONDRIA PROTEIN 6"/>
    <property type="match status" value="1"/>
</dbReference>
<proteinExistence type="inferred from homology"/>
<sequence>MPLAQHQCKTIRHIAAEETTLASVNGGRMKKNKKASAGLVEFKVKQVSSSHLSSNMLPSILSVFVASASLAFAQSDIPLSQPLQKILAGAQKGENYTYPTDLTQGIIPKAIHSHNDYWRPIPFYSALSVGAISVEADVWLQNGTLYVGHEESALTEYRTFDSLYVQPILNVLRAQNPNSSYVSDLPTKNGVFDTSSGQTLYLFVDIKTDGEEAFPVVVEALEPLRSAGYLTTFNGTGTTSGPVTVVGTGSTPLDLVQEQNPRDVFYDAPLATLNSTSSNITSDISKIASTAFSGQFGTVRNGVLNTTSQALLESQIEVAHGKGIGVRYWDQPNWPVSNRDAIWRLLWAAGVDLINVDDLKGAANL</sequence>
<evidence type="ECO:0000313" key="2">
    <source>
        <dbReference type="EMBL" id="PPJ58216.1"/>
    </source>
</evidence>
<comment type="caution">
    <text evidence="2">The sequence shown here is derived from an EMBL/GenBank/DDBJ whole genome shotgun (WGS) entry which is preliminary data.</text>
</comment>
<dbReference type="GO" id="GO:0008081">
    <property type="term" value="F:phosphoric diester hydrolase activity"/>
    <property type="evidence" value="ECO:0007669"/>
    <property type="project" value="InterPro"/>
</dbReference>
<reference evidence="3" key="1">
    <citation type="journal article" date="2017" name="bioRxiv">
        <title>Conservation of a gene cluster reveals novel cercosporin biosynthetic mechanisms and extends production to the genus Colletotrichum.</title>
        <authorList>
            <person name="de Jonge R."/>
            <person name="Ebert M.K."/>
            <person name="Huitt-Roehl C.R."/>
            <person name="Pal P."/>
            <person name="Suttle J.C."/>
            <person name="Spanner R.E."/>
            <person name="Neubauer J.D."/>
            <person name="Jurick W.M.II."/>
            <person name="Stott K.A."/>
            <person name="Secor G.A."/>
            <person name="Thomma B.P.H.J."/>
            <person name="Van de Peer Y."/>
            <person name="Townsend C.A."/>
            <person name="Bolton M.D."/>
        </authorList>
    </citation>
    <scope>NUCLEOTIDE SEQUENCE [LARGE SCALE GENOMIC DNA]</scope>
    <source>
        <strain evidence="3">CBS538.71</strain>
    </source>
</reference>
<dbReference type="Proteomes" id="UP000237631">
    <property type="component" value="Unassembled WGS sequence"/>
</dbReference>
<accession>A0A2S6CES9</accession>
<comment type="similarity">
    <text evidence="1">Belongs to the AIM6 family.</text>
</comment>
<dbReference type="EMBL" id="PNEN01000471">
    <property type="protein sequence ID" value="PPJ58216.1"/>
    <property type="molecule type" value="Genomic_DNA"/>
</dbReference>
<dbReference type="Gene3D" id="3.20.20.190">
    <property type="entry name" value="Phosphatidylinositol (PI) phosphodiesterase"/>
    <property type="match status" value="1"/>
</dbReference>
<dbReference type="AlphaFoldDB" id="A0A2S6CES9"/>
<dbReference type="CDD" id="cd08577">
    <property type="entry name" value="PI-PLCc_GDPD_SF_unchar3"/>
    <property type="match status" value="1"/>
</dbReference>
<dbReference type="InterPro" id="IPR039559">
    <property type="entry name" value="AIM6_PI-PLC-like_dom"/>
</dbReference>